<gene>
    <name evidence="4" type="ORF">RT723_00445</name>
</gene>
<keyword evidence="4" id="KW-0808">Transferase</keyword>
<dbReference type="InterPro" id="IPR005814">
    <property type="entry name" value="Aminotrans_3"/>
</dbReference>
<accession>A0ABU3QW52</accession>
<dbReference type="InterPro" id="IPR049704">
    <property type="entry name" value="Aminotrans_3_PPA_site"/>
</dbReference>
<dbReference type="PANTHER" id="PTHR43713:SF3">
    <property type="entry name" value="GLUTAMATE-1-SEMIALDEHYDE 2,1-AMINOMUTASE 1, CHLOROPLASTIC-RELATED"/>
    <property type="match status" value="1"/>
</dbReference>
<dbReference type="Gene3D" id="3.40.640.10">
    <property type="entry name" value="Type I PLP-dependent aspartate aminotransferase-like (Major domain)"/>
    <property type="match status" value="2"/>
</dbReference>
<evidence type="ECO:0000313" key="5">
    <source>
        <dbReference type="Proteomes" id="UP001257914"/>
    </source>
</evidence>
<organism evidence="4 5">
    <name type="scientific">Psychrosphaera aquimarina</name>
    <dbReference type="NCBI Taxonomy" id="2044854"/>
    <lineage>
        <taxon>Bacteria</taxon>
        <taxon>Pseudomonadati</taxon>
        <taxon>Pseudomonadota</taxon>
        <taxon>Gammaproteobacteria</taxon>
        <taxon>Alteromonadales</taxon>
        <taxon>Pseudoalteromonadaceae</taxon>
        <taxon>Psychrosphaera</taxon>
    </lineage>
</organism>
<evidence type="ECO:0000256" key="3">
    <source>
        <dbReference type="SAM" id="MobiDB-lite"/>
    </source>
</evidence>
<dbReference type="Proteomes" id="UP001257914">
    <property type="component" value="Unassembled WGS sequence"/>
</dbReference>
<evidence type="ECO:0000256" key="1">
    <source>
        <dbReference type="ARBA" id="ARBA00001933"/>
    </source>
</evidence>
<keyword evidence="5" id="KW-1185">Reference proteome</keyword>
<dbReference type="Pfam" id="PF00202">
    <property type="entry name" value="Aminotran_3"/>
    <property type="match status" value="2"/>
</dbReference>
<comment type="cofactor">
    <cofactor evidence="1">
        <name>pyridoxal 5'-phosphate</name>
        <dbReference type="ChEBI" id="CHEBI:597326"/>
    </cofactor>
</comment>
<dbReference type="SUPFAM" id="SSF53383">
    <property type="entry name" value="PLP-dependent transferases"/>
    <property type="match status" value="1"/>
</dbReference>
<comment type="caution">
    <text evidence="4">The sequence shown here is derived from an EMBL/GenBank/DDBJ whole genome shotgun (WGS) entry which is preliminary data.</text>
</comment>
<dbReference type="InterPro" id="IPR015424">
    <property type="entry name" value="PyrdxlP-dep_Trfase"/>
</dbReference>
<dbReference type="Gene3D" id="3.90.1150.10">
    <property type="entry name" value="Aspartate Aminotransferase, domain 1"/>
    <property type="match status" value="2"/>
</dbReference>
<feature type="compositionally biased region" description="Polar residues" evidence="3">
    <location>
        <begin position="566"/>
        <end position="587"/>
    </location>
</feature>
<dbReference type="InterPro" id="IPR015422">
    <property type="entry name" value="PyrdxlP-dep_Trfase_small"/>
</dbReference>
<dbReference type="EMBL" id="JAWCUA010000001">
    <property type="protein sequence ID" value="MDU0111509.1"/>
    <property type="molecule type" value="Genomic_DNA"/>
</dbReference>
<keyword evidence="2" id="KW-0663">Pyridoxal phosphate</keyword>
<dbReference type="GO" id="GO:0008483">
    <property type="term" value="F:transaminase activity"/>
    <property type="evidence" value="ECO:0007669"/>
    <property type="project" value="UniProtKB-KW"/>
</dbReference>
<proteinExistence type="predicted"/>
<dbReference type="PANTHER" id="PTHR43713">
    <property type="entry name" value="GLUTAMATE-1-SEMIALDEHYDE 2,1-AMINOMUTASE"/>
    <property type="match status" value="1"/>
</dbReference>
<keyword evidence="4" id="KW-0032">Aminotransferase</keyword>
<evidence type="ECO:0000313" key="4">
    <source>
        <dbReference type="EMBL" id="MDU0111509.1"/>
    </source>
</evidence>
<evidence type="ECO:0000256" key="2">
    <source>
        <dbReference type="ARBA" id="ARBA00022898"/>
    </source>
</evidence>
<reference evidence="4 5" key="1">
    <citation type="submission" date="2023-10" db="EMBL/GenBank/DDBJ databases">
        <title>Psychrosphaera aquimaarina strain SW33 isolated from seawater.</title>
        <authorList>
            <person name="Bayburt H."/>
            <person name="Kim J.M."/>
            <person name="Choi B.J."/>
            <person name="Jeon C.O."/>
        </authorList>
    </citation>
    <scope>NUCLEOTIDE SEQUENCE [LARGE SCALE GENOMIC DNA]</scope>
    <source>
        <strain evidence="4 5">KCTC 52743</strain>
    </source>
</reference>
<dbReference type="PROSITE" id="PS00600">
    <property type="entry name" value="AA_TRANSFER_CLASS_3"/>
    <property type="match status" value="1"/>
</dbReference>
<name>A0ABU3QW52_9GAMM</name>
<protein>
    <submittedName>
        <fullName evidence="4">Aminotransferase class III-fold pyridoxal phosphate-dependent enzyme</fullName>
    </submittedName>
</protein>
<sequence length="587" mass="66975">MNELWIVSILGCIATLLLFRKFAIRLRLSKAKHKSMRGHSKWSRRIAGWIKFFEYSPQQYFCVDGAPEEVAQQRINGFNALTNKVKKQSAKTIDQYQQISGDISDVQFTSLYRVPFPFRTHLPDVFKLGSMIDASQGVKVKDLDGQWRYDLSGSYGVNVFGYEFYKDCIKQGSSRVESLGPALGSYHPLIADNVAKIKAISQLDEVSFHMSGTEAVMQAVRMARYHTKKTHLVRLCGAYHGWWDGVQPGVGNRRKVDDVYTLADLSEQTLKVLSTRHDIACVLINPLQAFHPNADSASDASLIASDRNTHFDKTTYTRWLKRIRKICTDRNIVLIFDEVFTGFRLSYRGAQGYFGIQADMVTYGKTLGGGLPVGVLAGKHELMKRFKHDKPVDVSLARGTFNSHPYVLGAMNVFLERIAEPEIQKLYQNIEQTWIERVAHFNQLLKESDIPIKIDNMHSILSVNYLQPCAYNWMLQFYLRSNGLELSWLGTGRFIMSFDYTDDDFNQVIHLFIESAIQMRNDGWWWYSPTLSNSSIKQQFLKDMLSASLPFKVKGKNKHQGKTNENEQSPTSLTHAKNSNSDKVYGS</sequence>
<feature type="region of interest" description="Disordered" evidence="3">
    <location>
        <begin position="553"/>
        <end position="587"/>
    </location>
</feature>
<dbReference type="InterPro" id="IPR015421">
    <property type="entry name" value="PyrdxlP-dep_Trfase_major"/>
</dbReference>
<dbReference type="RefSeq" id="WP_315945466.1">
    <property type="nucleotide sequence ID" value="NZ_JAWCUA010000001.1"/>
</dbReference>